<evidence type="ECO:0000313" key="3">
    <source>
        <dbReference type="Proteomes" id="UP000003598"/>
    </source>
</evidence>
<dbReference type="Gene3D" id="2.40.128.130">
    <property type="entry name" value="Autotransporter beta-domain"/>
    <property type="match status" value="1"/>
</dbReference>
<dbReference type="HOGENOM" id="CLU_085002_2_0_10"/>
<comment type="caution">
    <text evidence="2">The sequence shown here is derived from an EMBL/GenBank/DDBJ whole genome shotgun (WGS) entry which is preliminary data.</text>
</comment>
<dbReference type="SUPFAM" id="SSF103515">
    <property type="entry name" value="Autotransporter"/>
    <property type="match status" value="1"/>
</dbReference>
<feature type="chain" id="PRO_5003484587" description="DUF3575 domain-containing protein" evidence="1">
    <location>
        <begin position="24"/>
        <end position="192"/>
    </location>
</feature>
<dbReference type="eggNOG" id="COG2885">
    <property type="taxonomic scope" value="Bacteria"/>
</dbReference>
<dbReference type="GeneID" id="93557231"/>
<dbReference type="RefSeq" id="WP_008619755.1">
    <property type="nucleotide sequence ID" value="NZ_JH376597.1"/>
</dbReference>
<evidence type="ECO:0008006" key="4">
    <source>
        <dbReference type="Google" id="ProtNLM"/>
    </source>
</evidence>
<dbReference type="STRING" id="762968.HMPREF9441_01715"/>
<reference evidence="2 3" key="1">
    <citation type="submission" date="2011-03" db="EMBL/GenBank/DDBJ databases">
        <authorList>
            <person name="Weinstock G."/>
            <person name="Sodergren E."/>
            <person name="Clifton S."/>
            <person name="Fulton L."/>
            <person name="Fulton B."/>
            <person name="Courtney L."/>
            <person name="Fronick C."/>
            <person name="Harrison M."/>
            <person name="Strong C."/>
            <person name="Farmer C."/>
            <person name="Delahaunty K."/>
            <person name="Markovic C."/>
            <person name="Hall O."/>
            <person name="Minx P."/>
            <person name="Tomlinson C."/>
            <person name="Mitreva M."/>
            <person name="Hou S."/>
            <person name="Chen J."/>
            <person name="Wollam A."/>
            <person name="Pepin K.H."/>
            <person name="Johnson M."/>
            <person name="Bhonagiri V."/>
            <person name="Zhang X."/>
            <person name="Suruliraj S."/>
            <person name="Warren W."/>
            <person name="Chinwalla A."/>
            <person name="Mardis E.R."/>
            <person name="Wilson R.K."/>
        </authorList>
    </citation>
    <scope>NUCLEOTIDE SEQUENCE [LARGE SCALE GENOMIC DNA]</scope>
    <source>
        <strain evidence="2 3">YIT 11840</strain>
    </source>
</reference>
<name>G5SQS5_9BACT</name>
<evidence type="ECO:0000256" key="1">
    <source>
        <dbReference type="SAM" id="SignalP"/>
    </source>
</evidence>
<keyword evidence="1" id="KW-0732">Signal</keyword>
<feature type="signal peptide" evidence="1">
    <location>
        <begin position="1"/>
        <end position="23"/>
    </location>
</feature>
<gene>
    <name evidence="2" type="ORF">HMPREF9441_01715</name>
</gene>
<dbReference type="EMBL" id="AFFY01000022">
    <property type="protein sequence ID" value="EHH00478.1"/>
    <property type="molecule type" value="Genomic_DNA"/>
</dbReference>
<keyword evidence="3" id="KW-1185">Reference proteome</keyword>
<dbReference type="OrthoDB" id="1060107at2"/>
<dbReference type="PATRIC" id="fig|762968.3.peg.1531"/>
<proteinExistence type="predicted"/>
<protein>
    <recommendedName>
        <fullName evidence="4">DUF3575 domain-containing protein</fullName>
    </recommendedName>
</protein>
<evidence type="ECO:0000313" key="2">
    <source>
        <dbReference type="EMBL" id="EHH00478.1"/>
    </source>
</evidence>
<organism evidence="2 3">
    <name type="scientific">Paraprevotella clara YIT 11840</name>
    <dbReference type="NCBI Taxonomy" id="762968"/>
    <lineage>
        <taxon>Bacteria</taxon>
        <taxon>Pseudomonadati</taxon>
        <taxon>Bacteroidota</taxon>
        <taxon>Bacteroidia</taxon>
        <taxon>Bacteroidales</taxon>
        <taxon>Prevotellaceae</taxon>
        <taxon>Paraprevotella</taxon>
    </lineage>
</organism>
<dbReference type="AlphaFoldDB" id="G5SQS5"/>
<dbReference type="Proteomes" id="UP000003598">
    <property type="component" value="Unassembled WGS sequence"/>
</dbReference>
<dbReference type="Pfam" id="PF12099">
    <property type="entry name" value="DUF3575"/>
    <property type="match status" value="1"/>
</dbReference>
<sequence length="192" mass="22198">MMKSKRLILCLLGLCGWFVAVQAQTVALKTDLVNWATASLNLEPEVKVGRKSTMALGLSWNPWTFSDNKKWRHLRVQPEYRYWICRPFGGHFLGLHASYTRFNAGGVNLPFGLWPKLEDQRVQGNEWAVGLGYGYHWILSRHWSLEAELGLGYSFADFDAYECRKCGDKLEERTTHRFVPTKLSVSFIYVFK</sequence>
<dbReference type="InterPro" id="IPR021958">
    <property type="entry name" value="DUF3575"/>
</dbReference>
<dbReference type="InterPro" id="IPR036709">
    <property type="entry name" value="Autotransporte_beta_dom_sf"/>
</dbReference>
<accession>G5SQS5</accession>